<keyword evidence="2" id="KW-0472">Membrane</keyword>
<reference evidence="3 4" key="1">
    <citation type="submission" date="2019-06" db="EMBL/GenBank/DDBJ databases">
        <title>Draft genome sequence of the filamentous fungus Phialemoniopsis curvata isolated from diesel fuel.</title>
        <authorList>
            <person name="Varaljay V.A."/>
            <person name="Lyon W.J."/>
            <person name="Crouch A.L."/>
            <person name="Drake C.E."/>
            <person name="Hollomon J.M."/>
            <person name="Nadeau L.J."/>
            <person name="Nunn H.S."/>
            <person name="Stevenson B.S."/>
            <person name="Bojanowski C.L."/>
            <person name="Crookes-Goodson W.J."/>
        </authorList>
    </citation>
    <scope>NUCLEOTIDE SEQUENCE [LARGE SCALE GENOMIC DNA]</scope>
    <source>
        <strain evidence="3 4">D216</strain>
    </source>
</reference>
<dbReference type="OrthoDB" id="5403997at2759"/>
<evidence type="ECO:0000256" key="2">
    <source>
        <dbReference type="SAM" id="Phobius"/>
    </source>
</evidence>
<organism evidence="3 4">
    <name type="scientific">Thyridium curvatum</name>
    <dbReference type="NCBI Taxonomy" id="1093900"/>
    <lineage>
        <taxon>Eukaryota</taxon>
        <taxon>Fungi</taxon>
        <taxon>Dikarya</taxon>
        <taxon>Ascomycota</taxon>
        <taxon>Pezizomycotina</taxon>
        <taxon>Sordariomycetes</taxon>
        <taxon>Sordariomycetidae</taxon>
        <taxon>Thyridiales</taxon>
        <taxon>Thyridiaceae</taxon>
        <taxon>Thyridium</taxon>
    </lineage>
</organism>
<evidence type="ECO:0000256" key="1">
    <source>
        <dbReference type="SAM" id="MobiDB-lite"/>
    </source>
</evidence>
<comment type="caution">
    <text evidence="3">The sequence shown here is derived from an EMBL/GenBank/DDBJ whole genome shotgun (WGS) entry which is preliminary data.</text>
</comment>
<dbReference type="Proteomes" id="UP000319257">
    <property type="component" value="Unassembled WGS sequence"/>
</dbReference>
<evidence type="ECO:0000313" key="3">
    <source>
        <dbReference type="EMBL" id="TPX08089.1"/>
    </source>
</evidence>
<name>A0A507AT39_9PEZI</name>
<feature type="region of interest" description="Disordered" evidence="1">
    <location>
        <begin position="1"/>
        <end position="20"/>
    </location>
</feature>
<dbReference type="RefSeq" id="XP_030989800.1">
    <property type="nucleotide sequence ID" value="XM_031132891.1"/>
</dbReference>
<dbReference type="EMBL" id="SKBQ01000081">
    <property type="protein sequence ID" value="TPX08089.1"/>
    <property type="molecule type" value="Genomic_DNA"/>
</dbReference>
<dbReference type="GeneID" id="41977736"/>
<keyword evidence="4" id="KW-1185">Reference proteome</keyword>
<protein>
    <submittedName>
        <fullName evidence="3">Uncharacterized protein</fullName>
    </submittedName>
</protein>
<sequence length="64" mass="6867">MPPKRVLVETSSRSRGGSKGVFRQTYDTLTSAENAPVVRSIAVFGVGVAILASSWAEYLLPPMN</sequence>
<dbReference type="AlphaFoldDB" id="A0A507AT39"/>
<feature type="transmembrane region" description="Helical" evidence="2">
    <location>
        <begin position="41"/>
        <end position="60"/>
    </location>
</feature>
<keyword evidence="2" id="KW-0812">Transmembrane</keyword>
<dbReference type="InParanoid" id="A0A507AT39"/>
<accession>A0A507AT39</accession>
<proteinExistence type="predicted"/>
<gene>
    <name evidence="3" type="ORF">E0L32_010289</name>
</gene>
<keyword evidence="2" id="KW-1133">Transmembrane helix</keyword>
<evidence type="ECO:0000313" key="4">
    <source>
        <dbReference type="Proteomes" id="UP000319257"/>
    </source>
</evidence>